<gene>
    <name evidence="2" type="ORF">PM001_LOCUS22079</name>
</gene>
<reference evidence="2" key="1">
    <citation type="submission" date="2024-01" db="EMBL/GenBank/DDBJ databases">
        <authorList>
            <person name="Webb A."/>
        </authorList>
    </citation>
    <scope>NUCLEOTIDE SEQUENCE</scope>
    <source>
        <strain evidence="2">Pm1</strain>
    </source>
</reference>
<accession>A0AAV1UUZ4</accession>
<evidence type="ECO:0000313" key="2">
    <source>
        <dbReference type="EMBL" id="CAK7936929.1"/>
    </source>
</evidence>
<dbReference type="InterPro" id="IPR027482">
    <property type="entry name" value="Sec1-like_dom2"/>
</dbReference>
<comment type="similarity">
    <text evidence="1">Belongs to the STXBP/unc-18/SEC1 family.</text>
</comment>
<proteinExistence type="inferred from homology"/>
<dbReference type="Gene3D" id="3.40.50.1910">
    <property type="match status" value="1"/>
</dbReference>
<name>A0AAV1UUZ4_9STRA</name>
<dbReference type="AlphaFoldDB" id="A0AAV1UUZ4"/>
<dbReference type="Pfam" id="PF00995">
    <property type="entry name" value="Sec1"/>
    <property type="match status" value="1"/>
</dbReference>
<dbReference type="InterPro" id="IPR001619">
    <property type="entry name" value="Sec1-like"/>
</dbReference>
<evidence type="ECO:0000256" key="1">
    <source>
        <dbReference type="ARBA" id="ARBA00009884"/>
    </source>
</evidence>
<sequence length="873" mass="95822">MVVNLAEDVRSSVLQAAEELQGAVIAAESGCIESLRWAGAMPLLLRNLGVQNVLSAEQVLVCGSSEALRGLLGVSDATERVDHVVLMLTGFLWDYTAALKRLLALDVVRRLTVCSALSERAHECYNGDTVEHLERVTSEVPVMKFDEFAADLLDKSTIEGTVNDLAERGEDNYQDDDWSWNEERKMDESCSLGSFDWAGVETRVRVVHLPLSVVPLLSSKTLSPEPSVFVLSHPTCASAFPLLLHQVGGEGLATGRQQRRSTDGAGDRGTKMYAHVKDVLPEHIPSSFRKSMRLLAYTLAEMTVGARLDVREHIFAIGTTSLKIGHTLLRILNDMRVKAPALLQDEQTTSIVIVDRTCDLASPCSFDSSLLDRILDLLPQTPTSCTVGENAARQSDTMQRKLNVTDIFPLHGCEPTPLSMPPAATHDESGYLPSEFVSRIKWKGGASLCHPTIPSSSNVFRSLAFRPAKLALRDLDKRLQAVEQDLLRQEKIQKSAATRRPGEKFRGRDVVLRRISKILEAGEPTNLEWSSLVELGVIVLETLERMDRSQKRWNMCRERAVRQFELCKKGGCEWILPELADIMQRQTSAVHSGASQTSDELIPLHELLILLVNAFALSSGVPLEDFTTQMMHKALVENVLQAVRTDPSSVQSELPRLYDLLLPYVTRNGSDDGGVAPEHVETGSGDWEWNDGSDSPTASVGIFDRRSGDVLEAKLVVETYVGNVIESLEDCLDQFVRIHDRGANLSTESAPQSMIAQLCSSIMDPAGAPSLEIQHVVDASEQLTRAGIDLLKSGLNKFGFGIGSRSAGDQHSADGRRVLDDSSTLIVFVVGGITFKEIQEVHDALSDNKKYQIILGGTTVTSGEVILKKLFTI</sequence>
<organism evidence="2 3">
    <name type="scientific">Peronospora matthiolae</name>
    <dbReference type="NCBI Taxonomy" id="2874970"/>
    <lineage>
        <taxon>Eukaryota</taxon>
        <taxon>Sar</taxon>
        <taxon>Stramenopiles</taxon>
        <taxon>Oomycota</taxon>
        <taxon>Peronosporomycetes</taxon>
        <taxon>Peronosporales</taxon>
        <taxon>Peronosporaceae</taxon>
        <taxon>Peronospora</taxon>
    </lineage>
</organism>
<dbReference type="EMBL" id="CAKLBY020000226">
    <property type="protein sequence ID" value="CAK7936929.1"/>
    <property type="molecule type" value="Genomic_DNA"/>
</dbReference>
<evidence type="ECO:0008006" key="4">
    <source>
        <dbReference type="Google" id="ProtNLM"/>
    </source>
</evidence>
<dbReference type="InterPro" id="IPR036045">
    <property type="entry name" value="Sec1-like_sf"/>
</dbReference>
<evidence type="ECO:0000313" key="3">
    <source>
        <dbReference type="Proteomes" id="UP001162060"/>
    </source>
</evidence>
<dbReference type="Proteomes" id="UP001162060">
    <property type="component" value="Unassembled WGS sequence"/>
</dbReference>
<dbReference type="GO" id="GO:0016192">
    <property type="term" value="P:vesicle-mediated transport"/>
    <property type="evidence" value="ECO:0007669"/>
    <property type="project" value="InterPro"/>
</dbReference>
<protein>
    <recommendedName>
        <fullName evidence="4">Sec1 family domain-containing protein 2</fullName>
    </recommendedName>
</protein>
<comment type="caution">
    <text evidence="2">The sequence shown here is derived from an EMBL/GenBank/DDBJ whole genome shotgun (WGS) entry which is preliminary data.</text>
</comment>
<dbReference type="PANTHER" id="PTHR11679">
    <property type="entry name" value="VESICLE PROTEIN SORTING-ASSOCIATED"/>
    <property type="match status" value="1"/>
</dbReference>
<dbReference type="SUPFAM" id="SSF56815">
    <property type="entry name" value="Sec1/munc18-like (SM) proteins"/>
    <property type="match status" value="1"/>
</dbReference>